<dbReference type="GO" id="GO:0051607">
    <property type="term" value="P:defense response to virus"/>
    <property type="evidence" value="ECO:0007669"/>
    <property type="project" value="UniProtKB-KW"/>
</dbReference>
<evidence type="ECO:0000259" key="11">
    <source>
        <dbReference type="Pfam" id="PF18134"/>
    </source>
</evidence>
<evidence type="ECO:0000259" key="12">
    <source>
        <dbReference type="Pfam" id="PF21654"/>
    </source>
</evidence>
<comment type="catalytic activity">
    <reaction evidence="10">
        <text>GTP + ATP = 3',3'-cGAMP + 2 diphosphate</text>
        <dbReference type="Rhea" id="RHEA:35647"/>
        <dbReference type="ChEBI" id="CHEBI:30616"/>
        <dbReference type="ChEBI" id="CHEBI:33019"/>
        <dbReference type="ChEBI" id="CHEBI:37565"/>
        <dbReference type="ChEBI" id="CHEBI:71501"/>
    </reaction>
    <physiologicalReaction direction="left-to-right" evidence="10">
        <dbReference type="Rhea" id="RHEA:35648"/>
    </physiologicalReaction>
</comment>
<evidence type="ECO:0000256" key="8">
    <source>
        <dbReference type="ARBA" id="ARBA00023118"/>
    </source>
</evidence>
<dbReference type="CDD" id="cd05400">
    <property type="entry name" value="NT_2-5OAS_ClassI-CCAase"/>
    <property type="match status" value="1"/>
</dbReference>
<evidence type="ECO:0000256" key="2">
    <source>
        <dbReference type="ARBA" id="ARBA00022695"/>
    </source>
</evidence>
<keyword evidence="2" id="KW-0548">Nucleotidyltransferase</keyword>
<keyword evidence="3" id="KW-0479">Metal-binding</keyword>
<name>A0A2D1TW40_9ACTN</name>
<dbReference type="AlphaFoldDB" id="A0A2D1TW40"/>
<keyword evidence="8" id="KW-0051">Antiviral defense</keyword>
<protein>
    <recommendedName>
        <fullName evidence="9">Cyclic GMP-AMP synthase</fullName>
    </recommendedName>
</protein>
<evidence type="ECO:0000256" key="5">
    <source>
        <dbReference type="ARBA" id="ARBA00022840"/>
    </source>
</evidence>
<dbReference type="Pfam" id="PF21654">
    <property type="entry name" value="DncV-like_NTFase"/>
    <property type="match status" value="1"/>
</dbReference>
<organism evidence="13 14">
    <name type="scientific">Collinsella aerofaciens</name>
    <dbReference type="NCBI Taxonomy" id="74426"/>
    <lineage>
        <taxon>Bacteria</taxon>
        <taxon>Bacillati</taxon>
        <taxon>Actinomycetota</taxon>
        <taxon>Coriobacteriia</taxon>
        <taxon>Coriobacteriales</taxon>
        <taxon>Coriobacteriaceae</taxon>
        <taxon>Collinsella</taxon>
    </lineage>
</organism>
<dbReference type="Pfam" id="PF18134">
    <property type="entry name" value="AGS_C"/>
    <property type="match status" value="1"/>
</dbReference>
<evidence type="ECO:0000256" key="7">
    <source>
        <dbReference type="ARBA" id="ARBA00023080"/>
    </source>
</evidence>
<proteinExistence type="predicted"/>
<keyword evidence="6" id="KW-0460">Magnesium</keyword>
<keyword evidence="4" id="KW-0547">Nucleotide-binding</keyword>
<dbReference type="InterPro" id="IPR048445">
    <property type="entry name" value="DncV-like_NTFase"/>
</dbReference>
<evidence type="ECO:0000256" key="3">
    <source>
        <dbReference type="ARBA" id="ARBA00022723"/>
    </source>
</evidence>
<dbReference type="Proteomes" id="UP000225608">
    <property type="component" value="Chromosome"/>
</dbReference>
<accession>A0A2D1TW40</accession>
<evidence type="ECO:0000256" key="1">
    <source>
        <dbReference type="ARBA" id="ARBA00022679"/>
    </source>
</evidence>
<dbReference type="GO" id="GO:0016779">
    <property type="term" value="F:nucleotidyltransferase activity"/>
    <property type="evidence" value="ECO:0007669"/>
    <property type="project" value="UniProtKB-KW"/>
</dbReference>
<evidence type="ECO:0000256" key="10">
    <source>
        <dbReference type="ARBA" id="ARBA00048304"/>
    </source>
</evidence>
<dbReference type="GO" id="GO:0005524">
    <property type="term" value="F:ATP binding"/>
    <property type="evidence" value="ECO:0007669"/>
    <property type="project" value="UniProtKB-KW"/>
</dbReference>
<dbReference type="EMBL" id="CP024160">
    <property type="protein sequence ID" value="ATP53578.1"/>
    <property type="molecule type" value="Genomic_DNA"/>
</dbReference>
<dbReference type="GO" id="GO:0046872">
    <property type="term" value="F:metal ion binding"/>
    <property type="evidence" value="ECO:0007669"/>
    <property type="project" value="UniProtKB-KW"/>
</dbReference>
<keyword evidence="5" id="KW-0067">ATP-binding</keyword>
<dbReference type="GO" id="GO:0009117">
    <property type="term" value="P:nucleotide metabolic process"/>
    <property type="evidence" value="ECO:0007669"/>
    <property type="project" value="UniProtKB-KW"/>
</dbReference>
<feature type="domain" description="Adenylyl/Guanylyl and SMODS C-terminal sensor" evidence="11">
    <location>
        <begin position="398"/>
        <end position="507"/>
    </location>
</feature>
<evidence type="ECO:0000313" key="13">
    <source>
        <dbReference type="EMBL" id="ATP53578.1"/>
    </source>
</evidence>
<dbReference type="InterPro" id="IPR040511">
    <property type="entry name" value="AGS_C"/>
</dbReference>
<keyword evidence="1" id="KW-0808">Transferase</keyword>
<sequence length="517" mass="59058">MSDERVYRGYMEGQLKRALADIEIPDSYYEKAETAYNSICNDLTDQNCVLSTLGPEAILQGSMRLGTAVKPIDENGSYDVDMVCNLRTLSKSVTTQAHVKKVVGDEVKKYAKRHGMTKPPHEGKRCWTLEYVDDVNFHIDILPTIDDTSNHADCLRNRGFGVPDDARYLAHTDKRHPRYSEICSDWASTNPRGYARWFFKVADLRTYRERLAKARNVTFESIRPYRVKTPLQQYVQLLKRHRDVFLSNQQMSRGQIRSVVVTTLAAKAYEQIIHHSGWYNDFIEVVQGLSTHIRKTPDGCYELVNPADQLENFLKDWTEEDANLFYRWCEAVSDDLGQLPSTLKKGIFNRYPARSIRESLGLPKQSSSDCNCKGVRGYLDRLPHHKQHGGIEIDLLSIKIKAEKMRNGGTFVPFESDTPLPKNVSLRFSAAGDNFDGFTLKWQVTNDGREAIAANCLRGDFYLSDTSARGRKARGEKTYYIGRHYVECVAEKDGVVYGRSDPFVVNITNDDASRRNW</sequence>
<dbReference type="InterPro" id="IPR006116">
    <property type="entry name" value="NT_2-5OAS_ClassI-CCAase"/>
</dbReference>
<evidence type="ECO:0000256" key="9">
    <source>
        <dbReference type="ARBA" id="ARBA00044145"/>
    </source>
</evidence>
<dbReference type="KEGG" id="caer:CSV91_02910"/>
<keyword evidence="7" id="KW-0546">Nucleotide metabolism</keyword>
<dbReference type="RefSeq" id="WP_099431740.1">
    <property type="nucleotide sequence ID" value="NZ_CP024160.1"/>
</dbReference>
<evidence type="ECO:0000313" key="14">
    <source>
        <dbReference type="Proteomes" id="UP000225608"/>
    </source>
</evidence>
<evidence type="ECO:0000256" key="6">
    <source>
        <dbReference type="ARBA" id="ARBA00022842"/>
    </source>
</evidence>
<feature type="domain" description="Cyclic GMP-AMP synthase DncV-like nucleotidyltransferase" evidence="12">
    <location>
        <begin position="56"/>
        <end position="141"/>
    </location>
</feature>
<gene>
    <name evidence="13" type="ORF">CSV91_02910</name>
</gene>
<evidence type="ECO:0000256" key="4">
    <source>
        <dbReference type="ARBA" id="ARBA00022741"/>
    </source>
</evidence>
<reference evidence="13 14" key="1">
    <citation type="submission" date="2017-10" db="EMBL/GenBank/DDBJ databases">
        <title>Complete genome sequence of Collinsella aerofaciens isolated from the gut of a healthy adult Indian.</title>
        <authorList>
            <person name="Bag S."/>
            <person name="Ghosh T.S."/>
            <person name="Das B."/>
        </authorList>
    </citation>
    <scope>NUCLEOTIDE SEQUENCE [LARGE SCALE GENOMIC DNA]</scope>
    <source>
        <strain evidence="14">indica</strain>
    </source>
</reference>